<proteinExistence type="predicted"/>
<reference evidence="1 2" key="1">
    <citation type="journal article" date="2022" name="bioRxiv">
        <title>The genome of the oomycete Peronosclerospora sorghi, a cosmopolitan pathogen of maize and sorghum, is inflated with dispersed pseudogenes.</title>
        <authorList>
            <person name="Fletcher K."/>
            <person name="Martin F."/>
            <person name="Isakeit T."/>
            <person name="Cavanaugh K."/>
            <person name="Magill C."/>
            <person name="Michelmore R."/>
        </authorList>
    </citation>
    <scope>NUCLEOTIDE SEQUENCE [LARGE SCALE GENOMIC DNA]</scope>
    <source>
        <strain evidence="1">P6</strain>
    </source>
</reference>
<evidence type="ECO:0000313" key="1">
    <source>
        <dbReference type="EMBL" id="KAI9919510.1"/>
    </source>
</evidence>
<keyword evidence="2" id="KW-1185">Reference proteome</keyword>
<organism evidence="1 2">
    <name type="scientific">Peronosclerospora sorghi</name>
    <dbReference type="NCBI Taxonomy" id="230839"/>
    <lineage>
        <taxon>Eukaryota</taxon>
        <taxon>Sar</taxon>
        <taxon>Stramenopiles</taxon>
        <taxon>Oomycota</taxon>
        <taxon>Peronosporomycetes</taxon>
        <taxon>Peronosporales</taxon>
        <taxon>Peronosporaceae</taxon>
        <taxon>Peronosclerospora</taxon>
    </lineage>
</organism>
<comment type="caution">
    <text evidence="1">The sequence shown here is derived from an EMBL/GenBank/DDBJ whole genome shotgun (WGS) entry which is preliminary data.</text>
</comment>
<dbReference type="EMBL" id="CM047590">
    <property type="protein sequence ID" value="KAI9919510.1"/>
    <property type="molecule type" value="Genomic_DNA"/>
</dbReference>
<name>A0ACC0WKV3_9STRA</name>
<protein>
    <submittedName>
        <fullName evidence="1">Uncharacterized protein</fullName>
    </submittedName>
</protein>
<accession>A0ACC0WKV3</accession>
<gene>
    <name evidence="1" type="ORF">PsorP6_017425</name>
</gene>
<sequence>MPAQPRCAHQLPTPSSTDVGPSATVRSPSRRRGNRRHRGRGRSKGGTNGRHHPPRVTRHHREHRLDEALDNLHAVEKSTPSNRPDINKARRRVGRINASLDQICLRYRFDPDEKACVEAILSRTVHLSALVHGSLGAVASGNLAVYTEQLGVLKCDEKRLDKQLSAECIKSSRRMWNFHYGQHRVRQQGQGQVASQDHTHVQAQGSGPRQGIRRPSKNARDSRVVETVGTPSRQGRR</sequence>
<evidence type="ECO:0000313" key="2">
    <source>
        <dbReference type="Proteomes" id="UP001163321"/>
    </source>
</evidence>
<dbReference type="Proteomes" id="UP001163321">
    <property type="component" value="Chromosome 11"/>
</dbReference>